<dbReference type="GeneID" id="117573105"/>
<organism evidence="5 6">
    <name type="scientific">Drosophila albomicans</name>
    <name type="common">Fruit fly</name>
    <dbReference type="NCBI Taxonomy" id="7291"/>
    <lineage>
        <taxon>Eukaryota</taxon>
        <taxon>Metazoa</taxon>
        <taxon>Ecdysozoa</taxon>
        <taxon>Arthropoda</taxon>
        <taxon>Hexapoda</taxon>
        <taxon>Insecta</taxon>
        <taxon>Pterygota</taxon>
        <taxon>Neoptera</taxon>
        <taxon>Endopterygota</taxon>
        <taxon>Diptera</taxon>
        <taxon>Brachycera</taxon>
        <taxon>Muscomorpha</taxon>
        <taxon>Ephydroidea</taxon>
        <taxon>Drosophilidae</taxon>
        <taxon>Drosophila</taxon>
    </lineage>
</organism>
<sequence length="153" mass="17429">MYSTDIQYKVINCGIKCLGRYSIIGAIREPEFCRRTQNFCVFQRVNVLVSYAILPTPRRWMGTTFKIKHDDSRFYIETKEGVAQLKYDINDGIMHIKHTGVPTALGGHGIGKLLAKAALDYGVQSGLILKVSCGFVKNYVEVYEPQFLKYIMH</sequence>
<reference evidence="6" key="1">
    <citation type="submission" date="2025-08" db="UniProtKB">
        <authorList>
            <consortium name="RefSeq"/>
        </authorList>
    </citation>
    <scope>IDENTIFICATION</scope>
    <source>
        <strain evidence="6">15112-1751.03</strain>
        <tissue evidence="6">Whole Adult</tissue>
    </source>
</reference>
<keyword evidence="5" id="KW-1185">Reference proteome</keyword>
<accession>A0A6P8XH43</accession>
<evidence type="ECO:0000256" key="2">
    <source>
        <dbReference type="ARBA" id="ARBA00020243"/>
    </source>
</evidence>
<evidence type="ECO:0000259" key="4">
    <source>
        <dbReference type="PROSITE" id="PS51729"/>
    </source>
</evidence>
<evidence type="ECO:0000256" key="1">
    <source>
        <dbReference type="ARBA" id="ARBA00006233"/>
    </source>
</evidence>
<comment type="similarity">
    <text evidence="1">Belongs to the NATD1 family.</text>
</comment>
<evidence type="ECO:0000256" key="3">
    <source>
        <dbReference type="ARBA" id="ARBA00031876"/>
    </source>
</evidence>
<dbReference type="AlphaFoldDB" id="A0A6P8XH43"/>
<dbReference type="RefSeq" id="XP_034111913.1">
    <property type="nucleotide sequence ID" value="XM_034256022.2"/>
</dbReference>
<dbReference type="Gene3D" id="3.40.630.30">
    <property type="match status" value="1"/>
</dbReference>
<protein>
    <recommendedName>
        <fullName evidence="2">Protein NATD1</fullName>
    </recommendedName>
    <alternativeName>
        <fullName evidence="3">N-acetyltransferase domain-containing protein 1</fullName>
    </alternativeName>
</protein>
<dbReference type="InterPro" id="IPR045057">
    <property type="entry name" value="Gcn5-rel_NAT"/>
</dbReference>
<dbReference type="PANTHER" id="PTHR31435:SF9">
    <property type="entry name" value="PROTEIN NATD1"/>
    <property type="match status" value="1"/>
</dbReference>
<gene>
    <name evidence="6" type="primary">LOC117573105</name>
</gene>
<dbReference type="PANTHER" id="PTHR31435">
    <property type="entry name" value="PROTEIN NATD1"/>
    <property type="match status" value="1"/>
</dbReference>
<proteinExistence type="inferred from homology"/>
<dbReference type="SUPFAM" id="SSF55729">
    <property type="entry name" value="Acyl-CoA N-acyltransferases (Nat)"/>
    <property type="match status" value="1"/>
</dbReference>
<evidence type="ECO:0000313" key="5">
    <source>
        <dbReference type="Proteomes" id="UP000515160"/>
    </source>
</evidence>
<dbReference type="Pfam" id="PF14542">
    <property type="entry name" value="Acetyltransf_CG"/>
    <property type="match status" value="1"/>
</dbReference>
<dbReference type="PROSITE" id="PS51729">
    <property type="entry name" value="GNAT_YJDJ"/>
    <property type="match status" value="1"/>
</dbReference>
<name>A0A6P8XH43_DROAB</name>
<dbReference type="Proteomes" id="UP000515160">
    <property type="component" value="Chromosome 2R"/>
</dbReference>
<feature type="domain" description="N-acetyltransferase" evidence="4">
    <location>
        <begin position="66"/>
        <end position="152"/>
    </location>
</feature>
<dbReference type="OrthoDB" id="74247at2759"/>
<evidence type="ECO:0000313" key="6">
    <source>
        <dbReference type="RefSeq" id="XP_034111913.1"/>
    </source>
</evidence>
<dbReference type="InterPro" id="IPR031165">
    <property type="entry name" value="GNAT_YJDJ"/>
</dbReference>
<dbReference type="InterPro" id="IPR016181">
    <property type="entry name" value="Acyl_CoA_acyltransferase"/>
</dbReference>